<protein>
    <submittedName>
        <fullName evidence="3">Uncharacterized protein</fullName>
    </submittedName>
</protein>
<keyword evidence="4" id="KW-1185">Reference proteome</keyword>
<dbReference type="AlphaFoldDB" id="A0A4S4N565"/>
<feature type="region of interest" description="Disordered" evidence="2">
    <location>
        <begin position="1"/>
        <end position="31"/>
    </location>
</feature>
<gene>
    <name evidence="3" type="ORF">EUX98_g936</name>
</gene>
<proteinExistence type="predicted"/>
<comment type="caution">
    <text evidence="3">The sequence shown here is derived from an EMBL/GenBank/DDBJ whole genome shotgun (WGS) entry which is preliminary data.</text>
</comment>
<reference evidence="3 4" key="1">
    <citation type="submission" date="2019-02" db="EMBL/GenBank/DDBJ databases">
        <title>Genome sequencing of the rare red list fungi Antrodiella citrinella (Flaviporus citrinellus).</title>
        <authorList>
            <person name="Buettner E."/>
            <person name="Kellner H."/>
        </authorList>
    </citation>
    <scope>NUCLEOTIDE SEQUENCE [LARGE SCALE GENOMIC DNA]</scope>
    <source>
        <strain evidence="3 4">DSM 108506</strain>
    </source>
</reference>
<dbReference type="EMBL" id="SGPM01000008">
    <property type="protein sequence ID" value="THH33287.1"/>
    <property type="molecule type" value="Genomic_DNA"/>
</dbReference>
<feature type="compositionally biased region" description="Acidic residues" evidence="2">
    <location>
        <begin position="1"/>
        <end position="10"/>
    </location>
</feature>
<evidence type="ECO:0000256" key="2">
    <source>
        <dbReference type="SAM" id="MobiDB-lite"/>
    </source>
</evidence>
<feature type="compositionally biased region" description="Basic and acidic residues" evidence="2">
    <location>
        <begin position="18"/>
        <end position="31"/>
    </location>
</feature>
<evidence type="ECO:0000313" key="4">
    <source>
        <dbReference type="Proteomes" id="UP000308730"/>
    </source>
</evidence>
<name>A0A4S4N565_9APHY</name>
<sequence length="97" mass="11280">MVESSDEFETSEFVVEPGRSEVQAEARDLNPDDVLTRSKKVQLKAERTKLDASEKEVLRELEELTGAQERENEKKRKRVDAYKAEIRRLKKLKTDSN</sequence>
<accession>A0A4S4N565</accession>
<evidence type="ECO:0000313" key="3">
    <source>
        <dbReference type="EMBL" id="THH33287.1"/>
    </source>
</evidence>
<dbReference type="Proteomes" id="UP000308730">
    <property type="component" value="Unassembled WGS sequence"/>
</dbReference>
<organism evidence="3 4">
    <name type="scientific">Antrodiella citrinella</name>
    <dbReference type="NCBI Taxonomy" id="2447956"/>
    <lineage>
        <taxon>Eukaryota</taxon>
        <taxon>Fungi</taxon>
        <taxon>Dikarya</taxon>
        <taxon>Basidiomycota</taxon>
        <taxon>Agaricomycotina</taxon>
        <taxon>Agaricomycetes</taxon>
        <taxon>Polyporales</taxon>
        <taxon>Steccherinaceae</taxon>
        <taxon>Antrodiella</taxon>
    </lineage>
</organism>
<keyword evidence="1" id="KW-0175">Coiled coil</keyword>
<feature type="coiled-coil region" evidence="1">
    <location>
        <begin position="43"/>
        <end position="92"/>
    </location>
</feature>
<evidence type="ECO:0000256" key="1">
    <source>
        <dbReference type="SAM" id="Coils"/>
    </source>
</evidence>